<evidence type="ECO:0000256" key="1">
    <source>
        <dbReference type="ARBA" id="ARBA00004141"/>
    </source>
</evidence>
<dbReference type="RefSeq" id="XP_033602666.1">
    <property type="nucleotide sequence ID" value="XM_033742678.1"/>
</dbReference>
<dbReference type="Pfam" id="PF07690">
    <property type="entry name" value="MFS_1"/>
    <property type="match status" value="1"/>
</dbReference>
<reference evidence="7" key="1">
    <citation type="journal article" date="2020" name="Stud. Mycol.">
        <title>101 Dothideomycetes genomes: a test case for predicting lifestyles and emergence of pathogens.</title>
        <authorList>
            <person name="Haridas S."/>
            <person name="Albert R."/>
            <person name="Binder M."/>
            <person name="Bloem J."/>
            <person name="Labutti K."/>
            <person name="Salamov A."/>
            <person name="Andreopoulos B."/>
            <person name="Baker S."/>
            <person name="Barry K."/>
            <person name="Bills G."/>
            <person name="Bluhm B."/>
            <person name="Cannon C."/>
            <person name="Castanera R."/>
            <person name="Culley D."/>
            <person name="Daum C."/>
            <person name="Ezra D."/>
            <person name="Gonzalez J."/>
            <person name="Henrissat B."/>
            <person name="Kuo A."/>
            <person name="Liang C."/>
            <person name="Lipzen A."/>
            <person name="Lutzoni F."/>
            <person name="Magnuson J."/>
            <person name="Mondo S."/>
            <person name="Nolan M."/>
            <person name="Ohm R."/>
            <person name="Pangilinan J."/>
            <person name="Park H.-J."/>
            <person name="Ramirez L."/>
            <person name="Alfaro M."/>
            <person name="Sun H."/>
            <person name="Tritt A."/>
            <person name="Yoshinaga Y."/>
            <person name="Zwiers L.-H."/>
            <person name="Turgeon B."/>
            <person name="Goodwin S."/>
            <person name="Spatafora J."/>
            <person name="Crous P."/>
            <person name="Grigoriev I."/>
        </authorList>
    </citation>
    <scope>NUCLEOTIDE SEQUENCE</scope>
    <source>
        <strain evidence="7">CBS 121739</strain>
    </source>
</reference>
<keyword evidence="5 6" id="KW-0472">Membrane</keyword>
<dbReference type="GO" id="GO:0022857">
    <property type="term" value="F:transmembrane transporter activity"/>
    <property type="evidence" value="ECO:0007669"/>
    <property type="project" value="InterPro"/>
</dbReference>
<organism evidence="7 8">
    <name type="scientific">Pseudovirgaria hyperparasitica</name>
    <dbReference type="NCBI Taxonomy" id="470096"/>
    <lineage>
        <taxon>Eukaryota</taxon>
        <taxon>Fungi</taxon>
        <taxon>Dikarya</taxon>
        <taxon>Ascomycota</taxon>
        <taxon>Pezizomycotina</taxon>
        <taxon>Dothideomycetes</taxon>
        <taxon>Dothideomycetes incertae sedis</taxon>
        <taxon>Acrospermales</taxon>
        <taxon>Acrospermaceae</taxon>
        <taxon>Pseudovirgaria</taxon>
    </lineage>
</organism>
<feature type="transmembrane region" description="Helical" evidence="6">
    <location>
        <begin position="147"/>
        <end position="164"/>
    </location>
</feature>
<feature type="transmembrane region" description="Helical" evidence="6">
    <location>
        <begin position="39"/>
        <end position="59"/>
    </location>
</feature>
<evidence type="ECO:0000256" key="3">
    <source>
        <dbReference type="ARBA" id="ARBA00022692"/>
    </source>
</evidence>
<dbReference type="SUPFAM" id="SSF103473">
    <property type="entry name" value="MFS general substrate transporter"/>
    <property type="match status" value="1"/>
</dbReference>
<feature type="transmembrane region" description="Helical" evidence="6">
    <location>
        <begin position="236"/>
        <end position="258"/>
    </location>
</feature>
<evidence type="ECO:0000313" key="7">
    <source>
        <dbReference type="EMBL" id="KAF2760215.1"/>
    </source>
</evidence>
<accession>A0A6A6WCB4</accession>
<gene>
    <name evidence="7" type="ORF">EJ05DRAFT_462279</name>
</gene>
<feature type="transmembrane region" description="Helical" evidence="6">
    <location>
        <begin position="171"/>
        <end position="192"/>
    </location>
</feature>
<evidence type="ECO:0000256" key="4">
    <source>
        <dbReference type="ARBA" id="ARBA00022989"/>
    </source>
</evidence>
<dbReference type="GO" id="GO:0016020">
    <property type="term" value="C:membrane"/>
    <property type="evidence" value="ECO:0007669"/>
    <property type="project" value="UniProtKB-SubCell"/>
</dbReference>
<keyword evidence="8" id="KW-1185">Reference proteome</keyword>
<feature type="transmembrane region" description="Helical" evidence="6">
    <location>
        <begin position="204"/>
        <end position="224"/>
    </location>
</feature>
<dbReference type="OrthoDB" id="6730379at2759"/>
<keyword evidence="4 6" id="KW-1133">Transmembrane helix</keyword>
<protein>
    <submittedName>
        <fullName evidence="7">MFS general substrate transporter</fullName>
    </submittedName>
</protein>
<dbReference type="PANTHER" id="PTHR43791:SF97">
    <property type="entry name" value="ALLANTOATE TRANSPORTER, PUTATIVE (AFU_ORTHOLOGUE AFUA_1G14700)-RELATED"/>
    <property type="match status" value="1"/>
</dbReference>
<evidence type="ECO:0000256" key="5">
    <source>
        <dbReference type="ARBA" id="ARBA00023136"/>
    </source>
</evidence>
<name>A0A6A6WCB4_9PEZI</name>
<dbReference type="Gene3D" id="1.20.1250.20">
    <property type="entry name" value="MFS general substrate transporter like domains"/>
    <property type="match status" value="1"/>
</dbReference>
<keyword evidence="3 6" id="KW-0812">Transmembrane</keyword>
<sequence>MNAADTSTPIAPVQSHLIFGGLVAWGISHATSRFATWRIFFLCIGLLTIIVGGLVCHLLPDSPVKARRFTESEKVAALLRVKENQSGTQNAVIKKDQILEAFTDIRVWLIFISTLLSSIPNGGLSIFNNILLTTFGYTNQQALIFDIPQGAVGIVFVLLTGYLSDKWGDRSITMLVCILPTILAAGLMYGFVAEDGTPLNKPALLAGSILSGTFGAAFMLSLAWNASNIAGHSKKVVTYALTLVGFCIGNILGTQTFQDDEAPGYSSGKVSVMATLSALIVVIIGLRLYNDHLNRVNERTLEAMGEADREALREQMAFADLSDRRNPFFKYTH</sequence>
<feature type="transmembrane region" description="Helical" evidence="6">
    <location>
        <begin position="270"/>
        <end position="289"/>
    </location>
</feature>
<comment type="subcellular location">
    <subcellularLocation>
        <location evidence="1">Membrane</location>
        <topology evidence="1">Multi-pass membrane protein</topology>
    </subcellularLocation>
</comment>
<dbReference type="Proteomes" id="UP000799437">
    <property type="component" value="Unassembled WGS sequence"/>
</dbReference>
<evidence type="ECO:0000256" key="6">
    <source>
        <dbReference type="SAM" id="Phobius"/>
    </source>
</evidence>
<evidence type="ECO:0000256" key="2">
    <source>
        <dbReference type="ARBA" id="ARBA00022448"/>
    </source>
</evidence>
<keyword evidence="2" id="KW-0813">Transport</keyword>
<dbReference type="InterPro" id="IPR011701">
    <property type="entry name" value="MFS"/>
</dbReference>
<dbReference type="InterPro" id="IPR036259">
    <property type="entry name" value="MFS_trans_sf"/>
</dbReference>
<dbReference type="EMBL" id="ML996568">
    <property type="protein sequence ID" value="KAF2760215.1"/>
    <property type="molecule type" value="Genomic_DNA"/>
</dbReference>
<dbReference type="GeneID" id="54483732"/>
<feature type="transmembrane region" description="Helical" evidence="6">
    <location>
        <begin position="107"/>
        <end position="127"/>
    </location>
</feature>
<evidence type="ECO:0000313" key="8">
    <source>
        <dbReference type="Proteomes" id="UP000799437"/>
    </source>
</evidence>
<proteinExistence type="predicted"/>
<dbReference type="PANTHER" id="PTHR43791">
    <property type="entry name" value="PERMEASE-RELATED"/>
    <property type="match status" value="1"/>
</dbReference>
<dbReference type="AlphaFoldDB" id="A0A6A6WCB4"/>